<reference evidence="1 2" key="1">
    <citation type="journal article" date="2010" name="Science">
        <title>Genomic analysis of organismal complexity in the multicellular green alga Volvox carteri.</title>
        <authorList>
            <person name="Prochnik S.E."/>
            <person name="Umen J."/>
            <person name="Nedelcu A.M."/>
            <person name="Hallmann A."/>
            <person name="Miller S.M."/>
            <person name="Nishii I."/>
            <person name="Ferris P."/>
            <person name="Kuo A."/>
            <person name="Mitros T."/>
            <person name="Fritz-Laylin L.K."/>
            <person name="Hellsten U."/>
            <person name="Chapman J."/>
            <person name="Simakov O."/>
            <person name="Rensing S.A."/>
            <person name="Terry A."/>
            <person name="Pangilinan J."/>
            <person name="Kapitonov V."/>
            <person name="Jurka J."/>
            <person name="Salamov A."/>
            <person name="Shapiro H."/>
            <person name="Schmutz J."/>
            <person name="Grimwood J."/>
            <person name="Lindquist E."/>
            <person name="Lucas S."/>
            <person name="Grigoriev I.V."/>
            <person name="Schmitt R."/>
            <person name="Kirk D."/>
            <person name="Rokhsar D.S."/>
        </authorList>
    </citation>
    <scope>NUCLEOTIDE SEQUENCE [LARGE SCALE GENOMIC DNA]</scope>
    <source>
        <strain evidence="2">f. Nagariensis / Eve</strain>
    </source>
</reference>
<gene>
    <name evidence="1" type="ORF">VOLCADRAFT_86426</name>
</gene>
<protein>
    <submittedName>
        <fullName evidence="1">Uncharacterized protein</fullName>
    </submittedName>
</protein>
<name>D8TIR3_VOLCA</name>
<keyword evidence="2" id="KW-1185">Reference proteome</keyword>
<dbReference type="RefSeq" id="XP_002946293.1">
    <property type="nucleotide sequence ID" value="XM_002946247.1"/>
</dbReference>
<evidence type="ECO:0000313" key="1">
    <source>
        <dbReference type="EMBL" id="EFJ53288.1"/>
    </source>
</evidence>
<dbReference type="GeneID" id="9625326"/>
<accession>D8TIR3</accession>
<evidence type="ECO:0000313" key="2">
    <source>
        <dbReference type="Proteomes" id="UP000001058"/>
    </source>
</evidence>
<proteinExistence type="predicted"/>
<organism evidence="2">
    <name type="scientific">Volvox carteri f. nagariensis</name>
    <dbReference type="NCBI Taxonomy" id="3068"/>
    <lineage>
        <taxon>Eukaryota</taxon>
        <taxon>Viridiplantae</taxon>
        <taxon>Chlorophyta</taxon>
        <taxon>core chlorophytes</taxon>
        <taxon>Chlorophyceae</taxon>
        <taxon>CS clade</taxon>
        <taxon>Chlamydomonadales</taxon>
        <taxon>Volvocaceae</taxon>
        <taxon>Volvox</taxon>
    </lineage>
</organism>
<dbReference type="Proteomes" id="UP000001058">
    <property type="component" value="Unassembled WGS sequence"/>
</dbReference>
<dbReference type="AlphaFoldDB" id="D8TIR3"/>
<dbReference type="InParanoid" id="D8TIR3"/>
<sequence length="201" mass="21921">MTSSIFHMIFPAAHPAAGGGVCTHRRCWHEVETENTTTTCGLIAAHPYGRPVVFYPFRTRTSTTCACSRLQITHLTGRETSPLSSSPEGKPREGRKLFWISFSNPAGLGPWFAPHQQNASRVPMTGSLKSIQLLCALQRLASEGRVQPGCSAAQAASVRRPSTSMTVSPAPMIYLQWIDPRQSVLGLLEAHKARPGHHARP</sequence>
<dbReference type="EMBL" id="GL378323">
    <property type="protein sequence ID" value="EFJ53288.1"/>
    <property type="molecule type" value="Genomic_DNA"/>
</dbReference>
<dbReference type="KEGG" id="vcn:VOLCADRAFT_86426"/>